<reference evidence="3 4" key="1">
    <citation type="submission" date="2019-04" db="EMBL/GenBank/DDBJ databases">
        <authorList>
            <person name="Poehlein A."/>
            <person name="Bengelsdorf F.R."/>
            <person name="Duerre P."/>
            <person name="Daniel R."/>
        </authorList>
    </citation>
    <scope>NUCLEOTIDE SEQUENCE [LARGE SCALE GENOMIC DNA]</scope>
    <source>
        <strain evidence="3 4">BS-1</strain>
    </source>
</reference>
<protein>
    <recommendedName>
        <fullName evidence="2">t-SNARE coiled-coil homology domain-containing protein</fullName>
    </recommendedName>
</protein>
<accession>A0A4Z0XWS3</accession>
<dbReference type="AlphaFoldDB" id="A0A4Z0XWS3"/>
<proteinExistence type="predicted"/>
<evidence type="ECO:0000259" key="2">
    <source>
        <dbReference type="PROSITE" id="PS50192"/>
    </source>
</evidence>
<dbReference type="PROSITE" id="PS50192">
    <property type="entry name" value="T_SNARE"/>
    <property type="match status" value="1"/>
</dbReference>
<sequence length="91" mass="10288">MDVQAITQIISTVGFPIAACIGLGWFVYHFVNKVTNDSTAREQLLMQHLEDQNNVLTEISKNMDKMSTTLDNMNQRLSIVEMKVETKVQGN</sequence>
<keyword evidence="1" id="KW-0812">Transmembrane</keyword>
<evidence type="ECO:0000313" key="4">
    <source>
        <dbReference type="Proteomes" id="UP000297714"/>
    </source>
</evidence>
<dbReference type="EMBL" id="SRMQ01000010">
    <property type="protein sequence ID" value="TGJ75824.1"/>
    <property type="molecule type" value="Genomic_DNA"/>
</dbReference>
<evidence type="ECO:0000256" key="1">
    <source>
        <dbReference type="SAM" id="Phobius"/>
    </source>
</evidence>
<gene>
    <name evidence="3" type="ORF">CAGA_20310</name>
</gene>
<dbReference type="Proteomes" id="UP000297714">
    <property type="component" value="Unassembled WGS sequence"/>
</dbReference>
<evidence type="ECO:0000313" key="3">
    <source>
        <dbReference type="EMBL" id="TGJ75824.1"/>
    </source>
</evidence>
<dbReference type="OrthoDB" id="1937822at2"/>
<keyword evidence="4" id="KW-1185">Reference proteome</keyword>
<feature type="domain" description="T-SNARE coiled-coil homology" evidence="2">
    <location>
        <begin position="45"/>
        <end position="80"/>
    </location>
</feature>
<organism evidence="3 4">
    <name type="scientific">Caproiciproducens galactitolivorans</name>
    <dbReference type="NCBI Taxonomy" id="642589"/>
    <lineage>
        <taxon>Bacteria</taxon>
        <taxon>Bacillati</taxon>
        <taxon>Bacillota</taxon>
        <taxon>Clostridia</taxon>
        <taxon>Eubacteriales</taxon>
        <taxon>Acutalibacteraceae</taxon>
        <taxon>Caproiciproducens</taxon>
    </lineage>
</organism>
<name>A0A4Z0XWS3_9FIRM</name>
<keyword evidence="1" id="KW-0472">Membrane</keyword>
<keyword evidence="1" id="KW-1133">Transmembrane helix</keyword>
<dbReference type="InterPro" id="IPR000727">
    <property type="entry name" value="T_SNARE_dom"/>
</dbReference>
<feature type="transmembrane region" description="Helical" evidence="1">
    <location>
        <begin position="6"/>
        <end position="31"/>
    </location>
</feature>
<comment type="caution">
    <text evidence="3">The sequence shown here is derived from an EMBL/GenBank/DDBJ whole genome shotgun (WGS) entry which is preliminary data.</text>
</comment>
<dbReference type="RefSeq" id="WP_135660422.1">
    <property type="nucleotide sequence ID" value="NZ_SRMQ01000010.1"/>
</dbReference>